<feature type="transmembrane region" description="Helical" evidence="2">
    <location>
        <begin position="38"/>
        <end position="59"/>
    </location>
</feature>
<feature type="transmembrane region" description="Helical" evidence="2">
    <location>
        <begin position="7"/>
        <end position="26"/>
    </location>
</feature>
<sequence>MMLAQISFAVELIAFSFGFSLIIWSMRTQGAGTMLAKIVGIIVVVLAVLDMVCTSYTSARYSTMMHKMHQEMMMRDQGMPGMRPGNNRMPADTRMQRPGSMPASQQDETR</sequence>
<evidence type="ECO:0000256" key="2">
    <source>
        <dbReference type="SAM" id="Phobius"/>
    </source>
</evidence>
<comment type="caution">
    <text evidence="3">The sequence shown here is derived from an EMBL/GenBank/DDBJ whole genome shotgun (WGS) entry which is preliminary data.</text>
</comment>
<dbReference type="AlphaFoldDB" id="A0A370GMK9"/>
<keyword evidence="2" id="KW-0472">Membrane</keyword>
<dbReference type="EMBL" id="QQAX01000009">
    <property type="protein sequence ID" value="RDI44519.1"/>
    <property type="molecule type" value="Genomic_DNA"/>
</dbReference>
<reference evidence="3 4" key="1">
    <citation type="submission" date="2018-07" db="EMBL/GenBank/DDBJ databases">
        <title>Genomic Encyclopedia of Type Strains, Phase IV (KMG-IV): sequencing the most valuable type-strain genomes for metagenomic binning, comparative biology and taxonomic classification.</title>
        <authorList>
            <person name="Goeker M."/>
        </authorList>
    </citation>
    <scope>NUCLEOTIDE SEQUENCE [LARGE SCALE GENOMIC DNA]</scope>
    <source>
        <strain evidence="3 4">DSM 16500</strain>
    </source>
</reference>
<dbReference type="OrthoDB" id="5651827at2"/>
<organism evidence="3 4">
    <name type="scientific">Aquicella lusitana</name>
    <dbReference type="NCBI Taxonomy" id="254246"/>
    <lineage>
        <taxon>Bacteria</taxon>
        <taxon>Pseudomonadati</taxon>
        <taxon>Pseudomonadota</taxon>
        <taxon>Gammaproteobacteria</taxon>
        <taxon>Legionellales</taxon>
        <taxon>Coxiellaceae</taxon>
        <taxon>Aquicella</taxon>
    </lineage>
</organism>
<proteinExistence type="predicted"/>
<accession>A0A370GMK9</accession>
<name>A0A370GMK9_9COXI</name>
<dbReference type="RefSeq" id="WP_114834197.1">
    <property type="nucleotide sequence ID" value="NZ_LR699114.1"/>
</dbReference>
<evidence type="ECO:0000313" key="3">
    <source>
        <dbReference type="EMBL" id="RDI44519.1"/>
    </source>
</evidence>
<keyword evidence="2" id="KW-1133">Transmembrane helix</keyword>
<evidence type="ECO:0000313" key="4">
    <source>
        <dbReference type="Proteomes" id="UP000254720"/>
    </source>
</evidence>
<protein>
    <submittedName>
        <fullName evidence="3">Uncharacterized protein</fullName>
    </submittedName>
</protein>
<evidence type="ECO:0000256" key="1">
    <source>
        <dbReference type="SAM" id="MobiDB-lite"/>
    </source>
</evidence>
<feature type="region of interest" description="Disordered" evidence="1">
    <location>
        <begin position="76"/>
        <end position="110"/>
    </location>
</feature>
<gene>
    <name evidence="3" type="ORF">C8D86_1091</name>
</gene>
<keyword evidence="2" id="KW-0812">Transmembrane</keyword>
<keyword evidence="4" id="KW-1185">Reference proteome</keyword>
<dbReference type="Proteomes" id="UP000254720">
    <property type="component" value="Unassembled WGS sequence"/>
</dbReference>